<evidence type="ECO:0000256" key="2">
    <source>
        <dbReference type="SAM" id="SignalP"/>
    </source>
</evidence>
<sequence>MHVRQVVINSFLFLFIPCGLYKQTFVTEIQSFFDEIENIANEDIVNDDFTNIETKLNKKCAQIIEKKKNSTTLPIQSKIILFLEEIDFINYTLNVYEEEKEREKERELRRRVEREEDHEDEDKEKINKKKTRGKNESNEQLGKEVSKDLDDILKDVIYLELGLKESENTNNTKKILLEISEILDKIESKDFVLTTKKSLDIRIDDFRKNEISETYFSKKINEIYQDTLLNSEQEDGAKRANESISEETKNNFVDEIPHSNLIVSSSVNDDTNEGSKGSGPYPTYGYNGAGEGRAISNKNTGKKANTRKNKNQQKIESSNFFHKKKVLKWNSHKWIVQTEVSREVAESSGRNEAKE</sequence>
<gene>
    <name evidence="3" type="primary">PmlGA01_130027300</name>
    <name evidence="3" type="ORF">PMLGA01_130027300</name>
</gene>
<feature type="signal peptide" evidence="2">
    <location>
        <begin position="1"/>
        <end position="21"/>
    </location>
</feature>
<proteinExistence type="predicted"/>
<name>A0A1C3KF37_PLAMA</name>
<keyword evidence="2" id="KW-0732">Signal</keyword>
<evidence type="ECO:0000313" key="3">
    <source>
        <dbReference type="EMBL" id="SBT72254.1"/>
    </source>
</evidence>
<feature type="region of interest" description="Disordered" evidence="1">
    <location>
        <begin position="290"/>
        <end position="319"/>
    </location>
</feature>
<evidence type="ECO:0000256" key="1">
    <source>
        <dbReference type="SAM" id="MobiDB-lite"/>
    </source>
</evidence>
<feature type="chain" id="PRO_5008677717" description="Secreted ookinete protein" evidence="2">
    <location>
        <begin position="22"/>
        <end position="355"/>
    </location>
</feature>
<evidence type="ECO:0000313" key="4">
    <source>
        <dbReference type="Proteomes" id="UP000219799"/>
    </source>
</evidence>
<feature type="compositionally biased region" description="Basic residues" evidence="1">
    <location>
        <begin position="300"/>
        <end position="311"/>
    </location>
</feature>
<protein>
    <recommendedName>
        <fullName evidence="5">Secreted ookinete protein</fullName>
    </recommendedName>
</protein>
<reference evidence="3 4" key="1">
    <citation type="submission" date="2016-06" db="EMBL/GenBank/DDBJ databases">
        <authorList>
            <consortium name="Pathogen Informatics"/>
        </authorList>
    </citation>
    <scope>NUCLEOTIDE SEQUENCE [LARGE SCALE GENOMIC DNA]</scope>
    <source>
        <strain evidence="3">PmlGA01</strain>
    </source>
</reference>
<organism evidence="3 4">
    <name type="scientific">Plasmodium malariae</name>
    <dbReference type="NCBI Taxonomy" id="5858"/>
    <lineage>
        <taxon>Eukaryota</taxon>
        <taxon>Sar</taxon>
        <taxon>Alveolata</taxon>
        <taxon>Apicomplexa</taxon>
        <taxon>Aconoidasida</taxon>
        <taxon>Haemosporida</taxon>
        <taxon>Plasmodiidae</taxon>
        <taxon>Plasmodium</taxon>
        <taxon>Plasmodium (Plasmodium)</taxon>
    </lineage>
</organism>
<dbReference type="Proteomes" id="UP000219799">
    <property type="component" value="Chromosome 13"/>
</dbReference>
<feature type="region of interest" description="Disordered" evidence="1">
    <location>
        <begin position="104"/>
        <end position="142"/>
    </location>
</feature>
<accession>A0A1C3KF37</accession>
<dbReference type="EMBL" id="LT594501">
    <property type="protein sequence ID" value="SBT72254.1"/>
    <property type="molecule type" value="Genomic_DNA"/>
</dbReference>
<evidence type="ECO:0008006" key="5">
    <source>
        <dbReference type="Google" id="ProtNLM"/>
    </source>
</evidence>
<dbReference type="VEuPathDB" id="PlasmoDB:PmUG01_13034800"/>
<feature type="compositionally biased region" description="Basic and acidic residues" evidence="1">
    <location>
        <begin position="104"/>
        <end position="115"/>
    </location>
</feature>
<feature type="compositionally biased region" description="Basic and acidic residues" evidence="1">
    <location>
        <begin position="133"/>
        <end position="142"/>
    </location>
</feature>
<dbReference type="AlphaFoldDB" id="A0A1C3KF37"/>